<proteinExistence type="predicted"/>
<reference evidence="2 3" key="1">
    <citation type="journal article" date="2018" name="IMA Fungus">
        <title>IMA Genome-F 9: Draft genome sequence of Annulohypoxylon stygium, Aspergillus mulundensis, Berkeleyomyces basicola (syn. Thielaviopsis basicola), Ceratocystis smalleyi, two Cercospora beticola strains, Coleophoma cylindrospora, Fusarium fracticaudum, Phialophora cf. hyalina, and Morchella septimelata.</title>
        <authorList>
            <person name="Wingfield B.D."/>
            <person name="Bills G.F."/>
            <person name="Dong Y."/>
            <person name="Huang W."/>
            <person name="Nel W.J."/>
            <person name="Swalarsk-Parry B.S."/>
            <person name="Vaghefi N."/>
            <person name="Wilken P.M."/>
            <person name="An Z."/>
            <person name="de Beer Z.W."/>
            <person name="De Vos L."/>
            <person name="Chen L."/>
            <person name="Duong T.A."/>
            <person name="Gao Y."/>
            <person name="Hammerbacher A."/>
            <person name="Kikkert J.R."/>
            <person name="Li Y."/>
            <person name="Li H."/>
            <person name="Li K."/>
            <person name="Li Q."/>
            <person name="Liu X."/>
            <person name="Ma X."/>
            <person name="Naidoo K."/>
            <person name="Pethybridge S.J."/>
            <person name="Sun J."/>
            <person name="Steenkamp E.T."/>
            <person name="van der Nest M.A."/>
            <person name="van Wyk S."/>
            <person name="Wingfield M.J."/>
            <person name="Xiong C."/>
            <person name="Yue Q."/>
            <person name="Zhang X."/>
        </authorList>
    </citation>
    <scope>NUCLEOTIDE SEQUENCE [LARGE SCALE GENOMIC DNA]</scope>
    <source>
        <strain evidence="2 3">BP6252</strain>
    </source>
</reference>
<accession>A0A3D8S003</accession>
<evidence type="ECO:0000256" key="1">
    <source>
        <dbReference type="SAM" id="MobiDB-lite"/>
    </source>
</evidence>
<protein>
    <submittedName>
        <fullName evidence="2">Uncharacterized protein</fullName>
    </submittedName>
</protein>
<dbReference type="AlphaFoldDB" id="A0A3D8S003"/>
<feature type="region of interest" description="Disordered" evidence="1">
    <location>
        <begin position="1"/>
        <end position="22"/>
    </location>
</feature>
<sequence>MGEGLALGQVGDNNGYEADGQEIPDKLQHALMGTFPYLDREAFEELADKNPRNQDQPAPNGATMDAGGREVGRDDIVGTVQEDDMDKRNAPKERNQTGES</sequence>
<evidence type="ECO:0000313" key="2">
    <source>
        <dbReference type="EMBL" id="RDW79440.1"/>
    </source>
</evidence>
<name>A0A3D8S003_9HELO</name>
<dbReference type="Proteomes" id="UP000256645">
    <property type="component" value="Unassembled WGS sequence"/>
</dbReference>
<feature type="region of interest" description="Disordered" evidence="1">
    <location>
        <begin position="48"/>
        <end position="100"/>
    </location>
</feature>
<evidence type="ECO:0000313" key="3">
    <source>
        <dbReference type="Proteomes" id="UP000256645"/>
    </source>
</evidence>
<feature type="compositionally biased region" description="Basic and acidic residues" evidence="1">
    <location>
        <begin position="67"/>
        <end position="76"/>
    </location>
</feature>
<dbReference type="EMBL" id="PDLM01000004">
    <property type="protein sequence ID" value="RDW79440.1"/>
    <property type="molecule type" value="Genomic_DNA"/>
</dbReference>
<feature type="compositionally biased region" description="Basic and acidic residues" evidence="1">
    <location>
        <begin position="85"/>
        <end position="100"/>
    </location>
</feature>
<gene>
    <name evidence="2" type="ORF">BP6252_04078</name>
</gene>
<keyword evidence="3" id="KW-1185">Reference proteome</keyword>
<comment type="caution">
    <text evidence="2">The sequence shown here is derived from an EMBL/GenBank/DDBJ whole genome shotgun (WGS) entry which is preliminary data.</text>
</comment>
<organism evidence="2 3">
    <name type="scientific">Coleophoma cylindrospora</name>
    <dbReference type="NCBI Taxonomy" id="1849047"/>
    <lineage>
        <taxon>Eukaryota</taxon>
        <taxon>Fungi</taxon>
        <taxon>Dikarya</taxon>
        <taxon>Ascomycota</taxon>
        <taxon>Pezizomycotina</taxon>
        <taxon>Leotiomycetes</taxon>
        <taxon>Helotiales</taxon>
        <taxon>Dermateaceae</taxon>
        <taxon>Coleophoma</taxon>
    </lineage>
</organism>